<reference evidence="2 3" key="1">
    <citation type="submission" date="2021-04" db="EMBL/GenBank/DDBJ databases">
        <title>Complete genome sequence of a novel Streptococcus species.</title>
        <authorList>
            <person name="Teng J.L.L."/>
        </authorList>
    </citation>
    <scope>NUCLEOTIDE SEQUENCE [LARGE SCALE GENOMIC DNA]</scope>
    <source>
        <strain evidence="2 3">HKU75</strain>
    </source>
</reference>
<dbReference type="Pfam" id="PF10066">
    <property type="entry name" value="DUF2304"/>
    <property type="match status" value="1"/>
</dbReference>
<evidence type="ECO:0000313" key="3">
    <source>
        <dbReference type="Proteomes" id="UP000677616"/>
    </source>
</evidence>
<keyword evidence="1" id="KW-1133">Transmembrane helix</keyword>
<sequence>MTLGLQLILVLVAISTSFVILRSIRKSNLQIEESFFWLLFALLLFLFSLFPWVVIYFAELIGFQSPANFVFLFIIFLLIVNQYRLTKKVSKNEIKLRSLIQHIALSEQERERDK</sequence>
<keyword evidence="1" id="KW-0472">Membrane</keyword>
<dbReference type="Proteomes" id="UP000677616">
    <property type="component" value="Chromosome"/>
</dbReference>
<feature type="transmembrane region" description="Helical" evidence="1">
    <location>
        <begin position="63"/>
        <end position="81"/>
    </location>
</feature>
<accession>A0ABX7YKN3</accession>
<keyword evidence="3" id="KW-1185">Reference proteome</keyword>
<dbReference type="InterPro" id="IPR019277">
    <property type="entry name" value="DUF2304"/>
</dbReference>
<gene>
    <name evidence="2" type="ORF">INT76_00385</name>
</gene>
<protein>
    <submittedName>
        <fullName evidence="2">DUF2304 domain-containing protein</fullName>
    </submittedName>
</protein>
<dbReference type="RefSeq" id="WP_212570979.1">
    <property type="nucleotide sequence ID" value="NZ_CP073084.1"/>
</dbReference>
<evidence type="ECO:0000313" key="2">
    <source>
        <dbReference type="EMBL" id="QUE54391.1"/>
    </source>
</evidence>
<evidence type="ECO:0000256" key="1">
    <source>
        <dbReference type="SAM" id="Phobius"/>
    </source>
</evidence>
<keyword evidence="1" id="KW-0812">Transmembrane</keyword>
<feature type="transmembrane region" description="Helical" evidence="1">
    <location>
        <begin position="36"/>
        <end position="57"/>
    </location>
</feature>
<organism evidence="2 3">
    <name type="scientific">Streptococcus oriscaviae</name>
    <dbReference type="NCBI Taxonomy" id="2781599"/>
    <lineage>
        <taxon>Bacteria</taxon>
        <taxon>Bacillati</taxon>
        <taxon>Bacillota</taxon>
        <taxon>Bacilli</taxon>
        <taxon>Lactobacillales</taxon>
        <taxon>Streptococcaceae</taxon>
        <taxon>Streptococcus</taxon>
    </lineage>
</organism>
<dbReference type="EMBL" id="CP073084">
    <property type="protein sequence ID" value="QUE54391.1"/>
    <property type="molecule type" value="Genomic_DNA"/>
</dbReference>
<name>A0ABX7YKN3_9STRE</name>
<proteinExistence type="predicted"/>
<feature type="transmembrane region" description="Helical" evidence="1">
    <location>
        <begin position="6"/>
        <end position="24"/>
    </location>
</feature>